<feature type="domain" description="ABC transmembrane type-1" evidence="8">
    <location>
        <begin position="68"/>
        <end position="258"/>
    </location>
</feature>
<dbReference type="InterPro" id="IPR035906">
    <property type="entry name" value="MetI-like_sf"/>
</dbReference>
<feature type="transmembrane region" description="Helical" evidence="7">
    <location>
        <begin position="189"/>
        <end position="208"/>
    </location>
</feature>
<reference evidence="10" key="1">
    <citation type="submission" date="2016-10" db="EMBL/GenBank/DDBJ databases">
        <authorList>
            <person name="Varghese N."/>
            <person name="Submissions S."/>
        </authorList>
    </citation>
    <scope>NUCLEOTIDE SEQUENCE [LARGE SCALE GENOMIC DNA]</scope>
    <source>
        <strain evidence="10">CGMCC 1.6763</strain>
    </source>
</reference>
<protein>
    <submittedName>
        <fullName evidence="9">sn-glycerol 3-phosphate transport system permease protein</fullName>
    </submittedName>
</protein>
<accession>A0A1H6TYU4</accession>
<dbReference type="InterPro" id="IPR000515">
    <property type="entry name" value="MetI-like"/>
</dbReference>
<keyword evidence="4 7" id="KW-0812">Transmembrane</keyword>
<evidence type="ECO:0000256" key="1">
    <source>
        <dbReference type="ARBA" id="ARBA00004651"/>
    </source>
</evidence>
<dbReference type="GO" id="GO:0055085">
    <property type="term" value="P:transmembrane transport"/>
    <property type="evidence" value="ECO:0007669"/>
    <property type="project" value="InterPro"/>
</dbReference>
<feature type="transmembrane region" description="Helical" evidence="7">
    <location>
        <begin position="72"/>
        <end position="96"/>
    </location>
</feature>
<keyword evidence="2 7" id="KW-0813">Transport</keyword>
<dbReference type="PANTHER" id="PTHR43744">
    <property type="entry name" value="ABC TRANSPORTER PERMEASE PROTEIN MG189-RELATED-RELATED"/>
    <property type="match status" value="1"/>
</dbReference>
<dbReference type="CDD" id="cd06261">
    <property type="entry name" value="TM_PBP2"/>
    <property type="match status" value="1"/>
</dbReference>
<keyword evidence="5 7" id="KW-1133">Transmembrane helix</keyword>
<evidence type="ECO:0000256" key="3">
    <source>
        <dbReference type="ARBA" id="ARBA00022475"/>
    </source>
</evidence>
<dbReference type="AlphaFoldDB" id="A0A1H6TYU4"/>
<feature type="transmembrane region" description="Helical" evidence="7">
    <location>
        <begin position="103"/>
        <end position="127"/>
    </location>
</feature>
<evidence type="ECO:0000313" key="10">
    <source>
        <dbReference type="Proteomes" id="UP000199200"/>
    </source>
</evidence>
<organism evidence="9 10">
    <name type="scientific">Bhargavaea ginsengi</name>
    <dbReference type="NCBI Taxonomy" id="426757"/>
    <lineage>
        <taxon>Bacteria</taxon>
        <taxon>Bacillati</taxon>
        <taxon>Bacillota</taxon>
        <taxon>Bacilli</taxon>
        <taxon>Bacillales</taxon>
        <taxon>Caryophanaceae</taxon>
        <taxon>Bhargavaea</taxon>
    </lineage>
</organism>
<dbReference type="Proteomes" id="UP000199200">
    <property type="component" value="Unassembled WGS sequence"/>
</dbReference>
<evidence type="ECO:0000256" key="2">
    <source>
        <dbReference type="ARBA" id="ARBA00022448"/>
    </source>
</evidence>
<feature type="transmembrane region" description="Helical" evidence="7">
    <location>
        <begin position="133"/>
        <end position="153"/>
    </location>
</feature>
<proteinExistence type="inferred from homology"/>
<dbReference type="STRING" id="426757.SAMN04488127_0521"/>
<keyword evidence="6 7" id="KW-0472">Membrane</keyword>
<dbReference type="PANTHER" id="PTHR43744:SF8">
    <property type="entry name" value="SN-GLYCEROL-3-PHOSPHATE TRANSPORT SYSTEM PERMEASE PROTEIN UGPE"/>
    <property type="match status" value="1"/>
</dbReference>
<evidence type="ECO:0000256" key="5">
    <source>
        <dbReference type="ARBA" id="ARBA00022989"/>
    </source>
</evidence>
<evidence type="ECO:0000259" key="8">
    <source>
        <dbReference type="PROSITE" id="PS50928"/>
    </source>
</evidence>
<feature type="transmembrane region" description="Helical" evidence="7">
    <location>
        <begin position="9"/>
        <end position="31"/>
    </location>
</feature>
<dbReference type="Gene3D" id="1.10.3720.10">
    <property type="entry name" value="MetI-like"/>
    <property type="match status" value="1"/>
</dbReference>
<evidence type="ECO:0000256" key="6">
    <source>
        <dbReference type="ARBA" id="ARBA00023136"/>
    </source>
</evidence>
<gene>
    <name evidence="9" type="ORF">SAMN04488127_0521</name>
</gene>
<dbReference type="GO" id="GO:0005886">
    <property type="term" value="C:plasma membrane"/>
    <property type="evidence" value="ECO:0007669"/>
    <property type="project" value="UniProtKB-SubCell"/>
</dbReference>
<comment type="subcellular location">
    <subcellularLocation>
        <location evidence="1 7">Cell membrane</location>
        <topology evidence="1 7">Multi-pass membrane protein</topology>
    </subcellularLocation>
</comment>
<dbReference type="EMBL" id="FNZF01000001">
    <property type="protein sequence ID" value="SEI80912.1"/>
    <property type="molecule type" value="Genomic_DNA"/>
</dbReference>
<comment type="similarity">
    <text evidence="7">Belongs to the binding-protein-dependent transport system permease family.</text>
</comment>
<dbReference type="SUPFAM" id="SSF161098">
    <property type="entry name" value="MetI-like"/>
    <property type="match status" value="1"/>
</dbReference>
<evidence type="ECO:0000256" key="4">
    <source>
        <dbReference type="ARBA" id="ARBA00022692"/>
    </source>
</evidence>
<evidence type="ECO:0000313" key="9">
    <source>
        <dbReference type="EMBL" id="SEI80912.1"/>
    </source>
</evidence>
<keyword evidence="3" id="KW-1003">Cell membrane</keyword>
<feature type="transmembrane region" description="Helical" evidence="7">
    <location>
        <begin position="237"/>
        <end position="257"/>
    </location>
</feature>
<sequence>MTMSLPKKLIFYTLLTISAIVLFFPIVYAFLISFMTGPELMQGKFLPESFHLDNYIKVFDRLPLLNYLLNSFIVSAGVMLGQLAVCSLAAYAFVFIPFKGRDFVFFLFISTMMIPWEATMIPNFFIIQNLNWLNTYQGLTLPFFALAFGTFLLRQHFKTIPKELHEAAQVAGLGPFAFFRRVVLPVSKTSLVTLGAYGFLTTWNMYLWPLLVTTNDSVRTVQIGLKQLQSQEVATDWGVVMAGVIVVIIPTLLLLFLGQKQLQKGLTQGALK</sequence>
<name>A0A1H6TYU4_9BACL</name>
<evidence type="ECO:0000256" key="7">
    <source>
        <dbReference type="RuleBase" id="RU363032"/>
    </source>
</evidence>
<dbReference type="PROSITE" id="PS50928">
    <property type="entry name" value="ABC_TM1"/>
    <property type="match status" value="1"/>
</dbReference>
<keyword evidence="10" id="KW-1185">Reference proteome</keyword>
<dbReference type="Pfam" id="PF00528">
    <property type="entry name" value="BPD_transp_1"/>
    <property type="match status" value="1"/>
</dbReference>